<accession>A0ABR2HZ31</accession>
<feature type="chain" id="PRO_5045712827" evidence="2">
    <location>
        <begin position="25"/>
        <end position="370"/>
    </location>
</feature>
<evidence type="ECO:0000256" key="2">
    <source>
        <dbReference type="SAM" id="SignalP"/>
    </source>
</evidence>
<keyword evidence="2" id="KW-0732">Signal</keyword>
<sequence>MRTTSSLRLLPYLGLTLLLEKAAAQDVSSSSSYISPSDAAAATTSSTPPPPPPPPPATTSSQIPETVVTSVAYVTVTSYIVDPGAATPSSSLDLTVTVDSYLPESTSTQYYNGTSTSTSTIWWTPSSSSSTVWWTPSPSSSFTTSTTTWDGSNPGQGQGQSSWDSQQHSQYTSHDHGPPSPTSTTTVFALPQSTDASEYLHHVFPPTAAQPTWATGTFYTQLASALYAVDRSFAGRDDYATIVAAISQAGDADSPQVSASIAQSAWGWAAVTTNGWYQSDVPAPVKTDVAQYIDAWHNAEYSVLDDAQRAEATATGRSGGGGSSNGGKGGGGAGGGGVSSSEGASHRGRGGVRIMVGVVAGLLVGTIGLL</sequence>
<evidence type="ECO:0000256" key="1">
    <source>
        <dbReference type="SAM" id="MobiDB-lite"/>
    </source>
</evidence>
<feature type="compositionally biased region" description="Gly residues" evidence="1">
    <location>
        <begin position="317"/>
        <end position="338"/>
    </location>
</feature>
<proteinExistence type="predicted"/>
<comment type="caution">
    <text evidence="3">The sequence shown here is derived from an EMBL/GenBank/DDBJ whole genome shotgun (WGS) entry which is preliminary data.</text>
</comment>
<evidence type="ECO:0000313" key="3">
    <source>
        <dbReference type="EMBL" id="KAK8855032.1"/>
    </source>
</evidence>
<feature type="region of interest" description="Disordered" evidence="1">
    <location>
        <begin position="310"/>
        <end position="347"/>
    </location>
</feature>
<keyword evidence="4" id="KW-1185">Reference proteome</keyword>
<gene>
    <name evidence="3" type="ORF">PGQ11_010944</name>
</gene>
<dbReference type="Proteomes" id="UP001390339">
    <property type="component" value="Unassembled WGS sequence"/>
</dbReference>
<name>A0ABR2HZ31_9PEZI</name>
<protein>
    <submittedName>
        <fullName evidence="3">Uncharacterized protein</fullName>
    </submittedName>
</protein>
<feature type="signal peptide" evidence="2">
    <location>
        <begin position="1"/>
        <end position="24"/>
    </location>
</feature>
<evidence type="ECO:0000313" key="4">
    <source>
        <dbReference type="Proteomes" id="UP001390339"/>
    </source>
</evidence>
<feature type="compositionally biased region" description="Low complexity" evidence="1">
    <location>
        <begin position="159"/>
        <end position="170"/>
    </location>
</feature>
<feature type="compositionally biased region" description="Low complexity" evidence="1">
    <location>
        <begin position="29"/>
        <end position="46"/>
    </location>
</feature>
<feature type="region of interest" description="Disordered" evidence="1">
    <location>
        <begin position="29"/>
        <end position="62"/>
    </location>
</feature>
<feature type="region of interest" description="Disordered" evidence="1">
    <location>
        <begin position="143"/>
        <end position="187"/>
    </location>
</feature>
<reference evidence="3 4" key="1">
    <citation type="journal article" date="2024" name="IMA Fungus">
        <title>Apiospora arundinis, a panoply of carbohydrate-active enzymes and secondary metabolites.</title>
        <authorList>
            <person name="Sorensen T."/>
            <person name="Petersen C."/>
            <person name="Muurmann A.T."/>
            <person name="Christiansen J.V."/>
            <person name="Brundto M.L."/>
            <person name="Overgaard C.K."/>
            <person name="Boysen A.T."/>
            <person name="Wollenberg R.D."/>
            <person name="Larsen T.O."/>
            <person name="Sorensen J.L."/>
            <person name="Nielsen K.L."/>
            <person name="Sondergaard T.E."/>
        </authorList>
    </citation>
    <scope>NUCLEOTIDE SEQUENCE [LARGE SCALE GENOMIC DNA]</scope>
    <source>
        <strain evidence="3 4">AAU 773</strain>
    </source>
</reference>
<dbReference type="EMBL" id="JAPCWZ010000007">
    <property type="protein sequence ID" value="KAK8855032.1"/>
    <property type="molecule type" value="Genomic_DNA"/>
</dbReference>
<organism evidence="3 4">
    <name type="scientific">Apiospora arundinis</name>
    <dbReference type="NCBI Taxonomy" id="335852"/>
    <lineage>
        <taxon>Eukaryota</taxon>
        <taxon>Fungi</taxon>
        <taxon>Dikarya</taxon>
        <taxon>Ascomycota</taxon>
        <taxon>Pezizomycotina</taxon>
        <taxon>Sordariomycetes</taxon>
        <taxon>Xylariomycetidae</taxon>
        <taxon>Amphisphaeriales</taxon>
        <taxon>Apiosporaceae</taxon>
        <taxon>Apiospora</taxon>
    </lineage>
</organism>
<feature type="compositionally biased region" description="Pro residues" evidence="1">
    <location>
        <begin position="47"/>
        <end position="57"/>
    </location>
</feature>